<keyword evidence="3" id="KW-0812">Transmembrane</keyword>
<evidence type="ECO:0000313" key="6">
    <source>
        <dbReference type="EMBL" id="ESL05754.1"/>
    </source>
</evidence>
<evidence type="ECO:0000256" key="2">
    <source>
        <dbReference type="ARBA" id="ARBA00023180"/>
    </source>
</evidence>
<feature type="signal peptide" evidence="4">
    <location>
        <begin position="1"/>
        <end position="19"/>
    </location>
</feature>
<name>A0A061IRT5_TRYRA</name>
<dbReference type="PANTHER" id="PTHR10340">
    <property type="entry name" value="SPHINGOMYELIN PHOSPHODIESTERASE"/>
    <property type="match status" value="1"/>
</dbReference>
<proteinExistence type="predicted"/>
<feature type="transmembrane region" description="Helical" evidence="3">
    <location>
        <begin position="437"/>
        <end position="460"/>
    </location>
</feature>
<dbReference type="GO" id="GO:0016787">
    <property type="term" value="F:hydrolase activity"/>
    <property type="evidence" value="ECO:0007669"/>
    <property type="project" value="UniProtKB-KW"/>
</dbReference>
<feature type="chain" id="PRO_5007370501" evidence="4">
    <location>
        <begin position="20"/>
        <end position="497"/>
    </location>
</feature>
<evidence type="ECO:0000256" key="1">
    <source>
        <dbReference type="ARBA" id="ARBA00022801"/>
    </source>
</evidence>
<dbReference type="VEuPathDB" id="TriTrypDB:TRSC58_06584"/>
<evidence type="ECO:0000256" key="3">
    <source>
        <dbReference type="SAM" id="Phobius"/>
    </source>
</evidence>
<dbReference type="EMBL" id="AUPL01006584">
    <property type="protein sequence ID" value="ESL05754.1"/>
    <property type="molecule type" value="Genomic_DNA"/>
</dbReference>
<protein>
    <submittedName>
        <fullName evidence="5">Beta-fructofuranosidase-like protein</fullName>
    </submittedName>
</protein>
<dbReference type="OrthoDB" id="348678at2759"/>
<keyword evidence="7" id="KW-1185">Reference proteome</keyword>
<keyword evidence="3" id="KW-0472">Membrane</keyword>
<dbReference type="AlphaFoldDB" id="A0A061IRT5"/>
<keyword evidence="3" id="KW-1133">Transmembrane helix</keyword>
<keyword evidence="2" id="KW-0325">Glycoprotein</keyword>
<dbReference type="Gene3D" id="3.60.21.10">
    <property type="match status" value="1"/>
</dbReference>
<evidence type="ECO:0000313" key="7">
    <source>
        <dbReference type="Proteomes" id="UP000031737"/>
    </source>
</evidence>
<evidence type="ECO:0000256" key="4">
    <source>
        <dbReference type="SAM" id="SignalP"/>
    </source>
</evidence>
<dbReference type="SUPFAM" id="SSF56300">
    <property type="entry name" value="Metallo-dependent phosphatases"/>
    <property type="match status" value="1"/>
</dbReference>
<reference evidence="5 7" key="1">
    <citation type="submission" date="2013-07" db="EMBL/GenBank/DDBJ databases">
        <authorList>
            <person name="Stoco P.H."/>
            <person name="Wagner G."/>
            <person name="Gerber A."/>
            <person name="Zaha A."/>
            <person name="Thompson C."/>
            <person name="Bartholomeu D.C."/>
            <person name="Luckemeyer D.D."/>
            <person name="Bahia D."/>
            <person name="Loreto E."/>
            <person name="Prestes E.B."/>
            <person name="Lima F.M."/>
            <person name="Rodrigues-Luiz G."/>
            <person name="Vallejo G.A."/>
            <person name="Filho J.F."/>
            <person name="Monteiro K.M."/>
            <person name="Tyler K.M."/>
            <person name="de Almeida L.G."/>
            <person name="Ortiz M.F."/>
            <person name="Siervo M.A."/>
            <person name="de Moraes M.H."/>
            <person name="Cunha O.L."/>
            <person name="Mendonca-Neto R."/>
            <person name="Silva R."/>
            <person name="Teixeira S.M."/>
            <person name="Murta S.M."/>
            <person name="Sincero T.C."/>
            <person name="Mendes T.A."/>
            <person name="Urmenyi T.P."/>
            <person name="Silva V.G."/>
            <person name="da Rocha W.D."/>
            <person name="Andersson B."/>
            <person name="Romanha A.J."/>
            <person name="Steindel M."/>
            <person name="de Vasconcelos A.T."/>
            <person name="Grisard E.C."/>
        </authorList>
    </citation>
    <scope>NUCLEOTIDE SEQUENCE [LARGE SCALE GENOMIC DNA]</scope>
    <source>
        <strain evidence="5 7">SC58</strain>
    </source>
</reference>
<sequence>MLRLLLLLCSLLLVLPARCSGIQATLVSDIHYDPLYGKTGGFGRCGVSSPPLSPPGCESSPKLVASLSKDIAAGASAYTFMAGDAQRHAFSVQTHHINDTFGYVIEKLAEASRPTAHKDAPTVVVAMGNNDMVPDYYFDVANSTSKILQEELTLMQEHGVLTAEEANQSERCAYYLRVVSSTLRVIVLHSLVWCHELHPSIPDTEADPCGQFQFLTTELANAQKANAKVIILSHIPPYINLWKLLGTESFTTVAENMFWKPMYQRRFNQLMKKYSGTVTVQLYGHTHLFSFQALTGGVPSFIIPATTPLYKNLPSYFIAHLKDEDFSLRSLTQRYLNNGTWTNGLLVEDLLGDLTSISSLQASAMRLITDNKLWKKYLTLRAGGVEDDGLFPKKSCDLWCRASIACSMVSDTWEDIAACVNEAKHPHHEAGYSKWQIAVPVVLSVVFLLLLLGIVTLIVYRRMRQRDARAARPMPVYETGFMPEFFYENAVEHRSEK</sequence>
<dbReference type="Proteomes" id="UP000031737">
    <property type="component" value="Unassembled WGS sequence"/>
</dbReference>
<keyword evidence="4" id="KW-0732">Signal</keyword>
<gene>
    <name evidence="6" type="ORF">TRSC58_06584</name>
    <name evidence="5" type="ORF">TRSC58_07167</name>
</gene>
<dbReference type="EMBL" id="AUPL01007167">
    <property type="protein sequence ID" value="ESL05203.1"/>
    <property type="molecule type" value="Genomic_DNA"/>
</dbReference>
<comment type="caution">
    <text evidence="5">The sequence shown here is derived from an EMBL/GenBank/DDBJ whole genome shotgun (WGS) entry which is preliminary data.</text>
</comment>
<keyword evidence="1" id="KW-0378">Hydrolase</keyword>
<dbReference type="InterPro" id="IPR029052">
    <property type="entry name" value="Metallo-depent_PP-like"/>
</dbReference>
<dbReference type="VEuPathDB" id="TriTrypDB:TRSC58_07167"/>
<dbReference type="PANTHER" id="PTHR10340:SF57">
    <property type="entry name" value="METALLOPHOS DOMAIN-CONTAINING PROTEIN"/>
    <property type="match status" value="1"/>
</dbReference>
<accession>A0A061IRT5</accession>
<organism evidence="5 7">
    <name type="scientific">Trypanosoma rangeli SC58</name>
    <dbReference type="NCBI Taxonomy" id="429131"/>
    <lineage>
        <taxon>Eukaryota</taxon>
        <taxon>Discoba</taxon>
        <taxon>Euglenozoa</taxon>
        <taxon>Kinetoplastea</taxon>
        <taxon>Metakinetoplastina</taxon>
        <taxon>Trypanosomatida</taxon>
        <taxon>Trypanosomatidae</taxon>
        <taxon>Trypanosoma</taxon>
        <taxon>Herpetosoma</taxon>
    </lineage>
</organism>
<evidence type="ECO:0000313" key="5">
    <source>
        <dbReference type="EMBL" id="ESL05203.1"/>
    </source>
</evidence>